<evidence type="ECO:0000313" key="2">
    <source>
        <dbReference type="Proteomes" id="UP000053937"/>
    </source>
</evidence>
<dbReference type="GO" id="GO:0008233">
    <property type="term" value="F:peptidase activity"/>
    <property type="evidence" value="ECO:0007669"/>
    <property type="project" value="UniProtKB-KW"/>
</dbReference>
<evidence type="ECO:0000313" key="1">
    <source>
        <dbReference type="EMBL" id="KUL20447.1"/>
    </source>
</evidence>
<dbReference type="AlphaFoldDB" id="A0A101J564"/>
<keyword evidence="1" id="KW-0645">Protease</keyword>
<dbReference type="EMBL" id="LMBR01000228">
    <property type="protein sequence ID" value="KUL20447.1"/>
    <property type="molecule type" value="Genomic_DNA"/>
</dbReference>
<dbReference type="Proteomes" id="UP000053937">
    <property type="component" value="Unassembled WGS sequence"/>
</dbReference>
<dbReference type="GO" id="GO:0006508">
    <property type="term" value="P:proteolysis"/>
    <property type="evidence" value="ECO:0007669"/>
    <property type="project" value="UniProtKB-KW"/>
</dbReference>
<comment type="caution">
    <text evidence="1">The sequence shown here is derived from an EMBL/GenBank/DDBJ whole genome shotgun (WGS) entry which is preliminary data.</text>
</comment>
<dbReference type="OrthoDB" id="5363652at2"/>
<keyword evidence="2" id="KW-1185">Reference proteome</keyword>
<accession>A0A101J564</accession>
<sequence>MLYEKQPKPLDEQIAQLKSRGLAITDEHYARHYLKNVSYYRLAGYWWPMQEDKINHVFKPHSCFEDVIALYSFDSELRLLVFNAIERIEIGLRTRLINHLAHEFDPWWFENPLIFKSSSAFHANLNVIDRDLKKTKEVFIGEHYRKYHSDSRRPPAWKTLEVVSFGLLSKLYGNLGSDVASKDIIAAELNTVNHTYLRTWLQAISQIRNICAHHGRLWNKNLPGRPKLLPKPPASWVRNVPPVSEHHMLYVHLCCMKYLLDAICPGHRFSRKLTALLAKYPTVDLAALGFPGGWQTEPLWIY</sequence>
<dbReference type="Pfam" id="PF07751">
    <property type="entry name" value="Abi_2"/>
    <property type="match status" value="1"/>
</dbReference>
<name>A0A101J564_CHLLI</name>
<dbReference type="RefSeq" id="WP_059139547.1">
    <property type="nucleotide sequence ID" value="NZ_LMBR01000228.1"/>
</dbReference>
<reference evidence="1 2" key="1">
    <citation type="submission" date="2015-10" db="EMBL/GenBank/DDBJ databases">
        <title>Draft Genome Sequence of Chlorobium limicola strain Frasassi Growing under Artificial Lighting in the Frasassi Cave System.</title>
        <authorList>
            <person name="Mansor M."/>
            <person name="Macalady J."/>
        </authorList>
    </citation>
    <scope>NUCLEOTIDE SEQUENCE [LARGE SCALE GENOMIC DNA]</scope>
    <source>
        <strain evidence="1 2">Frasassi</strain>
    </source>
</reference>
<keyword evidence="1" id="KW-0378">Hydrolase</keyword>
<dbReference type="InterPro" id="IPR011664">
    <property type="entry name" value="Abi_system_AbiD/AbiF-like"/>
</dbReference>
<protein>
    <submittedName>
        <fullName evidence="1">CAAX protease</fullName>
    </submittedName>
</protein>
<proteinExistence type="predicted"/>
<gene>
    <name evidence="1" type="ORF">ASB62_08930</name>
</gene>
<organism evidence="1 2">
    <name type="scientific">Chlorobium limicola</name>
    <dbReference type="NCBI Taxonomy" id="1092"/>
    <lineage>
        <taxon>Bacteria</taxon>
        <taxon>Pseudomonadati</taxon>
        <taxon>Chlorobiota</taxon>
        <taxon>Chlorobiia</taxon>
        <taxon>Chlorobiales</taxon>
        <taxon>Chlorobiaceae</taxon>
        <taxon>Chlorobium/Pelodictyon group</taxon>
        <taxon>Chlorobium</taxon>
    </lineage>
</organism>